<organism evidence="2 3">
    <name type="scientific">Extremus antarcticus</name>
    <dbReference type="NCBI Taxonomy" id="702011"/>
    <lineage>
        <taxon>Eukaryota</taxon>
        <taxon>Fungi</taxon>
        <taxon>Dikarya</taxon>
        <taxon>Ascomycota</taxon>
        <taxon>Pezizomycotina</taxon>
        <taxon>Dothideomycetes</taxon>
        <taxon>Dothideomycetidae</taxon>
        <taxon>Mycosphaerellales</taxon>
        <taxon>Extremaceae</taxon>
        <taxon>Extremus</taxon>
    </lineage>
</organism>
<evidence type="ECO:0000313" key="3">
    <source>
        <dbReference type="Proteomes" id="UP001271007"/>
    </source>
</evidence>
<evidence type="ECO:0000256" key="1">
    <source>
        <dbReference type="SAM" id="Coils"/>
    </source>
</evidence>
<dbReference type="EMBL" id="JAWDJX010000001">
    <property type="protein sequence ID" value="KAK3059052.1"/>
    <property type="molecule type" value="Genomic_DNA"/>
</dbReference>
<accession>A0AAJ0LXI0</accession>
<reference evidence="2" key="1">
    <citation type="submission" date="2023-04" db="EMBL/GenBank/DDBJ databases">
        <title>Black Yeasts Isolated from many extreme environments.</title>
        <authorList>
            <person name="Coleine C."/>
            <person name="Stajich J.E."/>
            <person name="Selbmann L."/>
        </authorList>
    </citation>
    <scope>NUCLEOTIDE SEQUENCE</scope>
    <source>
        <strain evidence="2">CCFEE 5312</strain>
    </source>
</reference>
<comment type="caution">
    <text evidence="2">The sequence shown here is derived from an EMBL/GenBank/DDBJ whole genome shotgun (WGS) entry which is preliminary data.</text>
</comment>
<dbReference type="Proteomes" id="UP001271007">
    <property type="component" value="Unassembled WGS sequence"/>
</dbReference>
<name>A0AAJ0LXI0_9PEZI</name>
<proteinExistence type="predicted"/>
<keyword evidence="1" id="KW-0175">Coiled coil</keyword>
<sequence>MADYTTGSRKLPSQRTIAFAVSIVRSKPPELSIAEYIQLLRQHIAKGRRENALSATYRHLDRSSYWHAEFERMKNALGSMEAEKVDLQREVDGLKDKLGSTKASPVKKRKRVDEDVIPVPRSPKKAKTDSAVSKKYDLFQDLTADLDLSGTGEAGDAMMRSLFQVHKILKNHDRTEPSLLAYHLVQAAEALPQLVGKRVEQDDLAGKTAIDGFKPIIVATGRCFRYLISGFDRLTHVAGGSELCGQVTYAFVQMYSKLVDLIEAISKVETSSTAVTVPTKSIPSKKAKVPAAMGVRSTPLLDLLTRLLSSMLDRLDSKAETHRPLFEGFAYTVLNKLGPKLYTIAFGHPRAQDIAEEIQAGVQTLEAEENEGASADLSDAESFKAATKLQAPYLIHLLNHIMTAAPGYLGAAINAKTGKPKAANNKGSVKGALTVVAKERLQRTLVNCMFGAEGASEEDPFKECLNMPVTSGPALLMPKLKGGDVKDWFQEEIWRLLGWEILSSERDW</sequence>
<protein>
    <submittedName>
        <fullName evidence="2">Uncharacterized protein</fullName>
    </submittedName>
</protein>
<evidence type="ECO:0000313" key="2">
    <source>
        <dbReference type="EMBL" id="KAK3059052.1"/>
    </source>
</evidence>
<keyword evidence="3" id="KW-1185">Reference proteome</keyword>
<gene>
    <name evidence="2" type="ORF">LTR09_000618</name>
</gene>
<dbReference type="AlphaFoldDB" id="A0AAJ0LXI0"/>
<feature type="coiled-coil region" evidence="1">
    <location>
        <begin position="70"/>
        <end position="97"/>
    </location>
</feature>